<evidence type="ECO:0000256" key="1">
    <source>
        <dbReference type="ARBA" id="ARBA00006890"/>
    </source>
</evidence>
<evidence type="ECO:0000256" key="3">
    <source>
        <dbReference type="ARBA" id="ARBA00022679"/>
    </source>
</evidence>
<dbReference type="SUPFAM" id="SSF53448">
    <property type="entry name" value="Nucleotide-diphospho-sugar transferases"/>
    <property type="match status" value="1"/>
</dbReference>
<dbReference type="STRING" id="74969.FAD_1373"/>
<proteinExistence type="inferred from homology"/>
<keyword evidence="3 7" id="KW-0808">Transferase</keyword>
<dbReference type="RefSeq" id="WP_081142862.1">
    <property type="nucleotide sequence ID" value="NZ_CP015363.1"/>
</dbReference>
<comment type="catalytic activity">
    <reaction evidence="5">
        <text>alpha-D-glucose 1-phosphate + UTP + H(+) = UDP-alpha-D-glucose + diphosphate</text>
        <dbReference type="Rhea" id="RHEA:19889"/>
        <dbReference type="ChEBI" id="CHEBI:15378"/>
        <dbReference type="ChEBI" id="CHEBI:33019"/>
        <dbReference type="ChEBI" id="CHEBI:46398"/>
        <dbReference type="ChEBI" id="CHEBI:58601"/>
        <dbReference type="ChEBI" id="CHEBI:58885"/>
        <dbReference type="EC" id="2.7.7.9"/>
    </reaction>
</comment>
<dbReference type="EMBL" id="CP015363">
    <property type="protein sequence ID" value="ARD85235.1"/>
    <property type="molecule type" value="Genomic_DNA"/>
</dbReference>
<gene>
    <name evidence="7" type="ORF">FAD_1373</name>
</gene>
<dbReference type="Pfam" id="PF00483">
    <property type="entry name" value="NTP_transferase"/>
    <property type="match status" value="1"/>
</dbReference>
<dbReference type="InterPro" id="IPR005771">
    <property type="entry name" value="GalU_uridylyltTrfase_bac/arc"/>
</dbReference>
<protein>
    <recommendedName>
        <fullName evidence="2">UTP--glucose-1-phosphate uridylyltransferase</fullName>
        <ecNumber evidence="2">2.7.7.9</ecNumber>
    </recommendedName>
</protein>
<dbReference type="EC" id="2.7.7.9" evidence="2"/>
<keyword evidence="8" id="KW-1185">Reference proteome</keyword>
<dbReference type="InterPro" id="IPR005835">
    <property type="entry name" value="NTP_transferase_dom"/>
</dbReference>
<dbReference type="InterPro" id="IPR029044">
    <property type="entry name" value="Nucleotide-diphossugar_trans"/>
</dbReference>
<dbReference type="Proteomes" id="UP000192050">
    <property type="component" value="Chromosome"/>
</dbReference>
<dbReference type="AlphaFoldDB" id="A0A1V0N560"/>
<dbReference type="GeneID" id="31676865"/>
<evidence type="ECO:0000259" key="6">
    <source>
        <dbReference type="Pfam" id="PF00483"/>
    </source>
</evidence>
<evidence type="ECO:0000256" key="5">
    <source>
        <dbReference type="ARBA" id="ARBA00048128"/>
    </source>
</evidence>
<dbReference type="PANTHER" id="PTHR43197:SF1">
    <property type="entry name" value="UTP--GLUCOSE-1-PHOSPHATE URIDYLYLTRANSFERASE"/>
    <property type="match status" value="1"/>
</dbReference>
<dbReference type="KEGG" id="fai:FAD_1373"/>
<dbReference type="GO" id="GO:0006011">
    <property type="term" value="P:UDP-alpha-D-glucose metabolic process"/>
    <property type="evidence" value="ECO:0007669"/>
    <property type="project" value="InterPro"/>
</dbReference>
<evidence type="ECO:0000313" key="8">
    <source>
        <dbReference type="Proteomes" id="UP000192050"/>
    </source>
</evidence>
<dbReference type="Gene3D" id="3.90.550.10">
    <property type="entry name" value="Spore Coat Polysaccharide Biosynthesis Protein SpsA, Chain A"/>
    <property type="match status" value="1"/>
</dbReference>
<dbReference type="GO" id="GO:0003983">
    <property type="term" value="F:UTP:glucose-1-phosphate uridylyltransferase activity"/>
    <property type="evidence" value="ECO:0007669"/>
    <property type="project" value="UniProtKB-EC"/>
</dbReference>
<comment type="similarity">
    <text evidence="1">Belongs to the UDPGP type 2 family.</text>
</comment>
<evidence type="ECO:0000256" key="4">
    <source>
        <dbReference type="ARBA" id="ARBA00022695"/>
    </source>
</evidence>
<keyword evidence="4" id="KW-0548">Nucleotidyltransferase</keyword>
<organism evidence="7 8">
    <name type="scientific">Ferroplasma acidiphilum</name>
    <dbReference type="NCBI Taxonomy" id="74969"/>
    <lineage>
        <taxon>Archaea</taxon>
        <taxon>Methanobacteriati</taxon>
        <taxon>Thermoplasmatota</taxon>
        <taxon>Thermoplasmata</taxon>
        <taxon>Thermoplasmatales</taxon>
        <taxon>Ferroplasmaceae</taxon>
        <taxon>Ferroplasma</taxon>
    </lineage>
</organism>
<feature type="domain" description="Nucleotidyl transferase" evidence="6">
    <location>
        <begin position="3"/>
        <end position="227"/>
    </location>
</feature>
<accession>A0A1V0N560</accession>
<evidence type="ECO:0000256" key="2">
    <source>
        <dbReference type="ARBA" id="ARBA00012415"/>
    </source>
</evidence>
<name>A0A1V0N560_9ARCH</name>
<sequence>MDALITAAGLGTRANLPEGMRKEMLPVYAVRNGKIVLRPILECIIHNLSLSGADKFFIVLDAKDRHTADYLSTLNVKSEYIYQKRAEGYGKAVALAKEYILGDFILNAGDGLILDRNKTKNMVDLYRSTGKTILSVMAVPNPQRYGVANIKNGIVESVVEKPEHPTSKYALAAFYVIKRDVMDLLDGTELTPAINRHIINGNTVIPFKIRRSDWLSIGNSNDYYKILRRAYNFSRKLISS</sequence>
<dbReference type="OrthoDB" id="15372at2157"/>
<reference evidence="7 8" key="1">
    <citation type="submission" date="2011-10" db="EMBL/GenBank/DDBJ databases">
        <title>Metabolic and evolutionary patterns in the extreme acidophile Ferroplasma acidiphilum.</title>
        <authorList>
            <person name="Golyshina O.V."/>
            <person name="Kozyavkin S.A."/>
            <person name="Tatusov R.L."/>
            <person name="Slesarev A.I."/>
            <person name="Golyshin P.N."/>
        </authorList>
    </citation>
    <scope>NUCLEOTIDE SEQUENCE [LARGE SCALE GENOMIC DNA]</scope>
    <source>
        <strain evidence="8">Y</strain>
    </source>
</reference>
<dbReference type="PANTHER" id="PTHR43197">
    <property type="entry name" value="UTP--GLUCOSE-1-PHOSPHATE URIDYLYLTRANSFERASE"/>
    <property type="match status" value="1"/>
</dbReference>
<evidence type="ECO:0000313" key="7">
    <source>
        <dbReference type="EMBL" id="ARD85235.1"/>
    </source>
</evidence>